<dbReference type="Pfam" id="PF18759">
    <property type="entry name" value="Plavaka"/>
    <property type="match status" value="1"/>
</dbReference>
<sequence>MQLFKWNGHKWVRFRHEPWTADLIWEAQSVLPEGGTPFAFVVYADKTKLSSFGTQKGYPVMARCAQLPIEIRNGNGIGGGAVVGWLPVVDEGTAEEGKKDFVDFKRVVWHKAFYEFCRKIEALSKTGYQCSIPNIDRLFFPIMSMIVADYEEQCVMALIRGGHQSLCNCPRCLAKKKGMASLGEPVVWRTPENTQEVLALAHTRPAGAKEGLLKDYGLRDILNVFWRFMYTNVYRALGFDKLHGYGLGLFGDHIWPAIVAIIKIMGRDGIAKVDDQTNAFPVWRNLCHFKHVVNINFNDGSKFEDLSKITPYVVHNVIATEQGSEGYLLLGLLRKYLELDMYYSFTIQTEDTIAAIRGKLFEFSDALQKLQDKTGPDGKNWDFPKMHAHQHGPKDIEDKGATRNYNTKPFEKMHGSLKKSYLRRSNKRNVESQILTAEHDLAVMQIMRANIEDYDAYKNEEEEDEEYDADNKPIIKKKGPSSRLSFDKRIFLGAPEKPITIAELATSDSVAKDLHLQLNDLLEHVGPKSKDGENIKVGPHDQIVEYRFLKVNYQSEETWKQDFDLLRCTPSWFGKERRDHILLNTEDGHIFARLMLIFTYSVDGIEHPFIVVRPLDGAVEPEDRDKDLGFYRVRQSEYDLEVHPAQSIIRGALIIRDHDNIGDHFAVDIDPDMFCRLNTFRARQFL</sequence>
<organism evidence="1 2">
    <name type="scientific">Rhodofomes roseus</name>
    <dbReference type="NCBI Taxonomy" id="34475"/>
    <lineage>
        <taxon>Eukaryota</taxon>
        <taxon>Fungi</taxon>
        <taxon>Dikarya</taxon>
        <taxon>Basidiomycota</taxon>
        <taxon>Agaricomycotina</taxon>
        <taxon>Agaricomycetes</taxon>
        <taxon>Polyporales</taxon>
        <taxon>Rhodofomes</taxon>
    </lineage>
</organism>
<dbReference type="Proteomes" id="UP000814176">
    <property type="component" value="Unassembled WGS sequence"/>
</dbReference>
<evidence type="ECO:0000313" key="1">
    <source>
        <dbReference type="EMBL" id="KAH9828716.1"/>
    </source>
</evidence>
<gene>
    <name evidence="1" type="ORF">C8Q71DRAFT_799953</name>
</gene>
<proteinExistence type="predicted"/>
<keyword evidence="2" id="KW-1185">Reference proteome</keyword>
<reference evidence="1 2" key="1">
    <citation type="journal article" date="2021" name="Environ. Microbiol.">
        <title>Gene family expansions and transcriptome signatures uncover fungal adaptations to wood decay.</title>
        <authorList>
            <person name="Hage H."/>
            <person name="Miyauchi S."/>
            <person name="Viragh M."/>
            <person name="Drula E."/>
            <person name="Min B."/>
            <person name="Chaduli D."/>
            <person name="Navarro D."/>
            <person name="Favel A."/>
            <person name="Norest M."/>
            <person name="Lesage-Meessen L."/>
            <person name="Balint B."/>
            <person name="Merenyi Z."/>
            <person name="de Eugenio L."/>
            <person name="Morin E."/>
            <person name="Martinez A.T."/>
            <person name="Baldrian P."/>
            <person name="Stursova M."/>
            <person name="Martinez M.J."/>
            <person name="Novotny C."/>
            <person name="Magnuson J.K."/>
            <person name="Spatafora J.W."/>
            <person name="Maurice S."/>
            <person name="Pangilinan J."/>
            <person name="Andreopoulos W."/>
            <person name="LaButti K."/>
            <person name="Hundley H."/>
            <person name="Na H."/>
            <person name="Kuo A."/>
            <person name="Barry K."/>
            <person name="Lipzen A."/>
            <person name="Henrissat B."/>
            <person name="Riley R."/>
            <person name="Ahrendt S."/>
            <person name="Nagy L.G."/>
            <person name="Grigoriev I.V."/>
            <person name="Martin F."/>
            <person name="Rosso M.N."/>
        </authorList>
    </citation>
    <scope>NUCLEOTIDE SEQUENCE [LARGE SCALE GENOMIC DNA]</scope>
    <source>
        <strain evidence="1 2">CIRM-BRFM 1785</strain>
    </source>
</reference>
<accession>A0ABQ8JYP3</accession>
<comment type="caution">
    <text evidence="1">The sequence shown here is derived from an EMBL/GenBank/DDBJ whole genome shotgun (WGS) entry which is preliminary data.</text>
</comment>
<dbReference type="RefSeq" id="XP_047772372.1">
    <property type="nucleotide sequence ID" value="XM_047925934.1"/>
</dbReference>
<name>A0ABQ8JYP3_9APHY</name>
<dbReference type="EMBL" id="JADCUA010000049">
    <property type="protein sequence ID" value="KAH9828716.1"/>
    <property type="molecule type" value="Genomic_DNA"/>
</dbReference>
<evidence type="ECO:0008006" key="3">
    <source>
        <dbReference type="Google" id="ProtNLM"/>
    </source>
</evidence>
<dbReference type="GeneID" id="72006666"/>
<evidence type="ECO:0000313" key="2">
    <source>
        <dbReference type="Proteomes" id="UP000814176"/>
    </source>
</evidence>
<protein>
    <recommendedName>
        <fullName evidence="3">Transposase-associated domain-containing protein</fullName>
    </recommendedName>
</protein>
<dbReference type="InterPro" id="IPR041078">
    <property type="entry name" value="Plavaka"/>
</dbReference>